<evidence type="ECO:0000256" key="8">
    <source>
        <dbReference type="SAM" id="SignalP"/>
    </source>
</evidence>
<evidence type="ECO:0000256" key="7">
    <source>
        <dbReference type="SAM" id="MobiDB-lite"/>
    </source>
</evidence>
<dbReference type="InterPro" id="IPR036280">
    <property type="entry name" value="Multihaem_cyt_sf"/>
</dbReference>
<dbReference type="InterPro" id="IPR024673">
    <property type="entry name" value="Octahem_Cyt_c"/>
</dbReference>
<evidence type="ECO:0000256" key="3">
    <source>
        <dbReference type="ARBA" id="ARBA00022723"/>
    </source>
</evidence>
<dbReference type="GO" id="GO:0009055">
    <property type="term" value="F:electron transfer activity"/>
    <property type="evidence" value="ECO:0007669"/>
    <property type="project" value="InterPro"/>
</dbReference>
<reference evidence="11" key="1">
    <citation type="submission" date="2010-12" db="EMBL/GenBank/DDBJ databases">
        <title>Complete sequence of Desulfovibrio aespoeensis Aspo-2.</title>
        <authorList>
            <consortium name="US DOE Joint Genome Institute"/>
            <person name="Lucas S."/>
            <person name="Copeland A."/>
            <person name="Lapidus A."/>
            <person name="Cheng J.-F."/>
            <person name="Goodwin L."/>
            <person name="Pitluck S."/>
            <person name="Chertkov O."/>
            <person name="Misra M."/>
            <person name="Detter J.C."/>
            <person name="Han C."/>
            <person name="Tapia R."/>
            <person name="Land M."/>
            <person name="Hauser L."/>
            <person name="Kyrpides N."/>
            <person name="Ivanova N."/>
            <person name="Ovchinnikova G."/>
            <person name="Pedersen K."/>
            <person name="Jagevall S."/>
            <person name="Hazen T."/>
            <person name="Woyke T."/>
        </authorList>
    </citation>
    <scope>NUCLEOTIDE SEQUENCE [LARGE SCALE GENOMIC DNA]</scope>
    <source>
        <strain evidence="11">ATCC 700646 / DSM 10631 / Aspo-2</strain>
    </source>
</reference>
<protein>
    <submittedName>
        <fullName evidence="10">Cytochrome c, class III, conserved region</fullName>
    </submittedName>
</protein>
<dbReference type="InterPro" id="IPR051829">
    <property type="entry name" value="Multiheme_Cytochr_ET"/>
</dbReference>
<name>E6VQS7_PSEA9</name>
<evidence type="ECO:0000313" key="10">
    <source>
        <dbReference type="EMBL" id="ADU61804.1"/>
    </source>
</evidence>
<dbReference type="EMBL" id="CP002431">
    <property type="protein sequence ID" value="ADU61804.1"/>
    <property type="molecule type" value="Genomic_DNA"/>
</dbReference>
<evidence type="ECO:0000313" key="11">
    <source>
        <dbReference type="Proteomes" id="UP000002191"/>
    </source>
</evidence>
<dbReference type="Pfam" id="PF11783">
    <property type="entry name" value="Cytochrome_cB"/>
    <property type="match status" value="1"/>
</dbReference>
<evidence type="ECO:0000256" key="4">
    <source>
        <dbReference type="ARBA" id="ARBA00022729"/>
    </source>
</evidence>
<dbReference type="CDD" id="cd08168">
    <property type="entry name" value="Cytochrom_C3"/>
    <property type="match status" value="1"/>
</dbReference>
<dbReference type="GO" id="GO:0016491">
    <property type="term" value="F:oxidoreductase activity"/>
    <property type="evidence" value="ECO:0007669"/>
    <property type="project" value="TreeGrafter"/>
</dbReference>
<dbReference type="Gene3D" id="1.10.1130.10">
    <property type="entry name" value="Flavocytochrome C3, Chain A"/>
    <property type="match status" value="1"/>
</dbReference>
<evidence type="ECO:0000256" key="2">
    <source>
        <dbReference type="ARBA" id="ARBA00022617"/>
    </source>
</evidence>
<evidence type="ECO:0000256" key="1">
    <source>
        <dbReference type="ARBA" id="ARBA00022448"/>
    </source>
</evidence>
<dbReference type="AlphaFoldDB" id="E6VQS7"/>
<gene>
    <name evidence="10" type="ordered locus">Daes_0787</name>
</gene>
<keyword evidence="3" id="KW-0479">Metal-binding</keyword>
<accession>E6VQS7</accession>
<dbReference type="NCBIfam" id="TIGR04315">
    <property type="entry name" value="octaheme_Shew"/>
    <property type="match status" value="1"/>
</dbReference>
<evidence type="ECO:0000256" key="6">
    <source>
        <dbReference type="ARBA" id="ARBA00023004"/>
    </source>
</evidence>
<dbReference type="Proteomes" id="UP000002191">
    <property type="component" value="Chromosome"/>
</dbReference>
<keyword evidence="5" id="KW-0249">Electron transport</keyword>
<dbReference type="STRING" id="643562.Daes_0787"/>
<feature type="domain" description="Class III cytochrome C" evidence="9">
    <location>
        <begin position="112"/>
        <end position="195"/>
    </location>
</feature>
<dbReference type="Pfam" id="PF02085">
    <property type="entry name" value="Cytochrom_CIII"/>
    <property type="match status" value="1"/>
</dbReference>
<keyword evidence="11" id="KW-1185">Reference proteome</keyword>
<dbReference type="PANTHER" id="PTHR35038">
    <property type="entry name" value="DISSIMILATORY SULFITE REDUCTASE SIRA"/>
    <property type="match status" value="1"/>
</dbReference>
<keyword evidence="2" id="KW-0349">Heme</keyword>
<dbReference type="OrthoDB" id="9788513at2"/>
<feature type="signal peptide" evidence="8">
    <location>
        <begin position="1"/>
        <end position="27"/>
    </location>
</feature>
<dbReference type="eggNOG" id="ENOG502Z8B5">
    <property type="taxonomic scope" value="Bacteria"/>
</dbReference>
<feature type="region of interest" description="Disordered" evidence="7">
    <location>
        <begin position="30"/>
        <end position="51"/>
    </location>
</feature>
<evidence type="ECO:0000259" key="9">
    <source>
        <dbReference type="Pfam" id="PF02085"/>
    </source>
</evidence>
<evidence type="ECO:0000256" key="5">
    <source>
        <dbReference type="ARBA" id="ARBA00022982"/>
    </source>
</evidence>
<dbReference type="InterPro" id="IPR020942">
    <property type="entry name" value="Cyt_c_III_dom"/>
</dbReference>
<sequence length="719" mass="80751" precursor="true">MKRNTLQWLAFAAVALMVWVTASAWSAAPPAEAQKPVEKSRKDLTPKPEGWVAPDQQEAEELARKTYPYVEKVLMEDLPLRQQRLRNIDIGFKDIKRSYILLDSPYVDTYDKKYGPVRFMHAKHAASLDGDCAACHHYRPADPEAAETVACRSCHQEAFSGGDQERLGLKAAYHIQCMGCHADMKKGPVSCEGCHATRPVDHKELVKLPANPTPQEVTKECLRCHEDAGKDMLTSAHWLWRGPSPFTTEQRKDVMSGKGTTTINNFCISILSNEARCTSCHAGYGWKDDTFDFSKTENIDCLVCHDTTGSYVKAPPKAGMPDPKVDLPHVAQNVGPTSRSSCGTCHFSGGGGDAVKHADMSSELNWPSRDCDIHMGGYDFQCVECHQTRNHKISGRSTSAPVVEGSRACEDCHTSAPHYGDSLLDHHLNKHCDTVGCNTCHSPVYSKCLATKTWWDWSTAGDRDRKAQKDKYGKEDYNWMKGTFEWKESAKPEYAWYNGFMKRHVLGDTINPDAVGFRPGEELTYAQKRALVKTNITEPIGSMKDPHSKITPFKIMAAIQPADAEHRHLLVPHTFPYDKEDKTAFWVSADWQAAFEEGMKKAKLPYSGEYMWVATNMYWRIEHEVMPKEHALSCVQCHTSLKGDRTCDRCHQDGRNAKFRELVEKGADFEHLRLKGRDVGSLIGTTDYIDFKKLGYKDDPILSGGRFKTLPLGYGATKK</sequence>
<dbReference type="Gene3D" id="3.90.10.10">
    <property type="entry name" value="Cytochrome C3"/>
    <property type="match status" value="1"/>
</dbReference>
<proteinExistence type="predicted"/>
<reference evidence="10 11" key="2">
    <citation type="journal article" date="2014" name="Genome Announc.">
        <title>Complete Genome Sequence of the Subsurface, Mesophilic Sulfate-Reducing Bacterium Desulfovibrio aespoeensis Aspo-2.</title>
        <authorList>
            <person name="Pedersen K."/>
            <person name="Bengtsson A."/>
            <person name="Edlund J."/>
            <person name="Rabe L."/>
            <person name="Hazen T."/>
            <person name="Chakraborty R."/>
            <person name="Goodwin L."/>
            <person name="Shapiro N."/>
        </authorList>
    </citation>
    <scope>NUCLEOTIDE SEQUENCE [LARGE SCALE GENOMIC DNA]</scope>
    <source>
        <strain evidence="11">ATCC 700646 / DSM 10631 / Aspo-2</strain>
    </source>
</reference>
<dbReference type="GO" id="GO:0020037">
    <property type="term" value="F:heme binding"/>
    <property type="evidence" value="ECO:0007669"/>
    <property type="project" value="InterPro"/>
</dbReference>
<dbReference type="SUPFAM" id="SSF48695">
    <property type="entry name" value="Multiheme cytochromes"/>
    <property type="match status" value="2"/>
</dbReference>
<keyword evidence="1" id="KW-0813">Transport</keyword>
<dbReference type="KEGG" id="das:Daes_0787"/>
<feature type="compositionally biased region" description="Basic and acidic residues" evidence="7">
    <location>
        <begin position="35"/>
        <end position="46"/>
    </location>
</feature>
<keyword evidence="6" id="KW-0408">Iron</keyword>
<organism evidence="10 11">
    <name type="scientific">Pseudodesulfovibrio aespoeensis (strain ATCC 700646 / DSM 10631 / Aspo-2)</name>
    <name type="common">Desulfovibrio aespoeensis</name>
    <dbReference type="NCBI Taxonomy" id="643562"/>
    <lineage>
        <taxon>Bacteria</taxon>
        <taxon>Pseudomonadati</taxon>
        <taxon>Thermodesulfobacteriota</taxon>
        <taxon>Desulfovibrionia</taxon>
        <taxon>Desulfovibrionales</taxon>
        <taxon>Desulfovibrionaceae</taxon>
    </lineage>
</organism>
<dbReference type="GO" id="GO:0046872">
    <property type="term" value="F:metal ion binding"/>
    <property type="evidence" value="ECO:0007669"/>
    <property type="project" value="UniProtKB-KW"/>
</dbReference>
<feature type="chain" id="PRO_5003213975" evidence="8">
    <location>
        <begin position="28"/>
        <end position="719"/>
    </location>
</feature>
<dbReference type="HOGENOM" id="CLU_033148_0_0_7"/>
<keyword evidence="4 8" id="KW-0732">Signal</keyword>
<dbReference type="PANTHER" id="PTHR35038:SF5">
    <property type="entry name" value="CYTOCHROME C-TYPE PROTEIN NRFB"/>
    <property type="match status" value="1"/>
</dbReference>